<keyword evidence="2" id="KW-1185">Reference proteome</keyword>
<dbReference type="InterPro" id="IPR040256">
    <property type="entry name" value="At4g02000-like"/>
</dbReference>
<comment type="caution">
    <text evidence="1">The sequence shown here is derived from an EMBL/GenBank/DDBJ whole genome shotgun (WGS) entry which is preliminary data.</text>
</comment>
<proteinExistence type="predicted"/>
<protein>
    <submittedName>
        <fullName evidence="1">Uncharacterized protein</fullName>
    </submittedName>
</protein>
<accession>A0AAD9XQW0</accession>
<evidence type="ECO:0000313" key="1">
    <source>
        <dbReference type="EMBL" id="KAK2663831.1"/>
    </source>
</evidence>
<dbReference type="EMBL" id="JANJYI010000001">
    <property type="protein sequence ID" value="KAK2663831.1"/>
    <property type="molecule type" value="Genomic_DNA"/>
</dbReference>
<evidence type="ECO:0000313" key="2">
    <source>
        <dbReference type="Proteomes" id="UP001280121"/>
    </source>
</evidence>
<reference evidence="1" key="1">
    <citation type="journal article" date="2023" name="Plant J.">
        <title>Genome sequences and population genomics provide insights into the demographic history, inbreeding, and mutation load of two 'living fossil' tree species of Dipteronia.</title>
        <authorList>
            <person name="Feng Y."/>
            <person name="Comes H.P."/>
            <person name="Chen J."/>
            <person name="Zhu S."/>
            <person name="Lu R."/>
            <person name="Zhang X."/>
            <person name="Li P."/>
            <person name="Qiu J."/>
            <person name="Olsen K.M."/>
            <person name="Qiu Y."/>
        </authorList>
    </citation>
    <scope>NUCLEOTIDE SEQUENCE</scope>
    <source>
        <strain evidence="1">KIB01</strain>
    </source>
</reference>
<gene>
    <name evidence="1" type="ORF">Ddye_002405</name>
</gene>
<dbReference type="Proteomes" id="UP001280121">
    <property type="component" value="Unassembled WGS sequence"/>
</dbReference>
<dbReference type="PANTHER" id="PTHR31286:SF167">
    <property type="entry name" value="OS09G0268800 PROTEIN"/>
    <property type="match status" value="1"/>
</dbReference>
<dbReference type="PANTHER" id="PTHR31286">
    <property type="entry name" value="GLYCINE-RICH CELL WALL STRUCTURAL PROTEIN 1.8-LIKE"/>
    <property type="match status" value="1"/>
</dbReference>
<sequence length="198" mass="22663">MVRMRRFPLSLMGKVLTNRLVNRELFLGLIESIWKVEERVEIEVVTNNIFTFLFNSLEDHVYVLAYGSWTGDDALILLEKPLGKGDIKSMNFRYSKFRVQIHSVPLLCITKEIRRFLGVMVGMVTNVDAGSSRECSGKFLMVYVKMDVDQPFQRCLDYTLKTFGEILKGGLRWKRVVREDGQDGQDGTDLGNVVSLGK</sequence>
<name>A0AAD9XQW0_9ROSI</name>
<dbReference type="AlphaFoldDB" id="A0AAD9XQW0"/>
<organism evidence="1 2">
    <name type="scientific">Dipteronia dyeriana</name>
    <dbReference type="NCBI Taxonomy" id="168575"/>
    <lineage>
        <taxon>Eukaryota</taxon>
        <taxon>Viridiplantae</taxon>
        <taxon>Streptophyta</taxon>
        <taxon>Embryophyta</taxon>
        <taxon>Tracheophyta</taxon>
        <taxon>Spermatophyta</taxon>
        <taxon>Magnoliopsida</taxon>
        <taxon>eudicotyledons</taxon>
        <taxon>Gunneridae</taxon>
        <taxon>Pentapetalae</taxon>
        <taxon>rosids</taxon>
        <taxon>malvids</taxon>
        <taxon>Sapindales</taxon>
        <taxon>Sapindaceae</taxon>
        <taxon>Hippocastanoideae</taxon>
        <taxon>Acereae</taxon>
        <taxon>Dipteronia</taxon>
    </lineage>
</organism>